<dbReference type="RefSeq" id="WP_089321228.1">
    <property type="nucleotide sequence ID" value="NZ_FZOQ01000026.1"/>
</dbReference>
<organism evidence="1 2">
    <name type="scientific">Pontibacter ummariensis</name>
    <dbReference type="NCBI Taxonomy" id="1610492"/>
    <lineage>
        <taxon>Bacteria</taxon>
        <taxon>Pseudomonadati</taxon>
        <taxon>Bacteroidota</taxon>
        <taxon>Cytophagia</taxon>
        <taxon>Cytophagales</taxon>
        <taxon>Hymenobacteraceae</taxon>
        <taxon>Pontibacter</taxon>
    </lineage>
</organism>
<dbReference type="AlphaFoldDB" id="A0A239K4L5"/>
<name>A0A239K4L5_9BACT</name>
<sequence length="160" mass="17948">MKKYAYTVFLLLLFAQCQQEGNPRVFQSREEQVVVTDGVKFGQEFSLAYYEETTVYGNQVPRRLNLYVKYLNDSRCPANAMCMQYGNATVVLSASNSQGKSEHIELCIGACGTEPIRSTYSVTAAVGQTKYTFTLKEVRPFPGMEQEGEVKKAVLVVEKV</sequence>
<reference evidence="2" key="1">
    <citation type="submission" date="2017-06" db="EMBL/GenBank/DDBJ databases">
        <authorList>
            <person name="Varghese N."/>
            <person name="Submissions S."/>
        </authorList>
    </citation>
    <scope>NUCLEOTIDE SEQUENCE [LARGE SCALE GENOMIC DNA]</scope>
    <source>
        <strain evidence="2">NKM1</strain>
    </source>
</reference>
<dbReference type="EMBL" id="FZOQ01000026">
    <property type="protein sequence ID" value="SNT13366.1"/>
    <property type="molecule type" value="Genomic_DNA"/>
</dbReference>
<dbReference type="Proteomes" id="UP000198432">
    <property type="component" value="Unassembled WGS sequence"/>
</dbReference>
<dbReference type="OrthoDB" id="163809at2"/>
<gene>
    <name evidence="1" type="ORF">SAMN06296052_12639</name>
</gene>
<accession>A0A239K4L5</accession>
<protein>
    <submittedName>
        <fullName evidence="1">Uncharacterized protein</fullName>
    </submittedName>
</protein>
<evidence type="ECO:0000313" key="2">
    <source>
        <dbReference type="Proteomes" id="UP000198432"/>
    </source>
</evidence>
<keyword evidence="2" id="KW-1185">Reference proteome</keyword>
<evidence type="ECO:0000313" key="1">
    <source>
        <dbReference type="EMBL" id="SNT13366.1"/>
    </source>
</evidence>
<proteinExistence type="predicted"/>